<keyword evidence="3" id="KW-1185">Reference proteome</keyword>
<comment type="caution">
    <text evidence="2">The sequence shown here is derived from an EMBL/GenBank/DDBJ whole genome shotgun (WGS) entry which is preliminary data.</text>
</comment>
<dbReference type="EMBL" id="JBANAX010000069">
    <property type="protein sequence ID" value="KAL1223641.1"/>
    <property type="molecule type" value="Genomic_DNA"/>
</dbReference>
<dbReference type="PANTHER" id="PTHR47042:SF4">
    <property type="entry name" value="OS02G0313700 PROTEIN"/>
    <property type="match status" value="1"/>
</dbReference>
<evidence type="ECO:0000313" key="3">
    <source>
        <dbReference type="Proteomes" id="UP001558713"/>
    </source>
</evidence>
<sequence length="99" mass="11511">MESSLIHHIIIVLLLLWFISSLNRSHGIFYFLALIYLYLVHERYVMRLKRKLQRGSKLIREGFYLILNLCGGEDMAYMCGTDCISKDFGSNHTLVLGKV</sequence>
<proteinExistence type="predicted"/>
<keyword evidence="1" id="KW-0472">Membrane</keyword>
<feature type="transmembrane region" description="Helical" evidence="1">
    <location>
        <begin position="28"/>
        <end position="46"/>
    </location>
</feature>
<feature type="transmembrane region" description="Helical" evidence="1">
    <location>
        <begin position="5"/>
        <end position="22"/>
    </location>
</feature>
<keyword evidence="1" id="KW-1133">Transmembrane helix</keyword>
<dbReference type="PANTHER" id="PTHR47042">
    <property type="entry name" value="C2 DOMAIN-CONTAINING PROTEIN-LIKE"/>
    <property type="match status" value="1"/>
</dbReference>
<organism evidence="2 3">
    <name type="scientific">Cardamine amara subsp. amara</name>
    <dbReference type="NCBI Taxonomy" id="228776"/>
    <lineage>
        <taxon>Eukaryota</taxon>
        <taxon>Viridiplantae</taxon>
        <taxon>Streptophyta</taxon>
        <taxon>Embryophyta</taxon>
        <taxon>Tracheophyta</taxon>
        <taxon>Spermatophyta</taxon>
        <taxon>Magnoliopsida</taxon>
        <taxon>eudicotyledons</taxon>
        <taxon>Gunneridae</taxon>
        <taxon>Pentapetalae</taxon>
        <taxon>rosids</taxon>
        <taxon>malvids</taxon>
        <taxon>Brassicales</taxon>
        <taxon>Brassicaceae</taxon>
        <taxon>Cardamineae</taxon>
        <taxon>Cardamine</taxon>
    </lineage>
</organism>
<dbReference type="InterPro" id="IPR052847">
    <property type="entry name" value="Ext_Synaptotagmin/KAHRP-like"/>
</dbReference>
<keyword evidence="1" id="KW-0812">Transmembrane</keyword>
<name>A0ABD1C2E0_CARAN</name>
<evidence type="ECO:0000313" key="2">
    <source>
        <dbReference type="EMBL" id="KAL1223641.1"/>
    </source>
</evidence>
<reference evidence="2 3" key="1">
    <citation type="submission" date="2024-04" db="EMBL/GenBank/DDBJ databases">
        <title>Genome assembly C_amara_ONT_v2.</title>
        <authorList>
            <person name="Yant L."/>
            <person name="Moore C."/>
            <person name="Slenker M."/>
        </authorList>
    </citation>
    <scope>NUCLEOTIDE SEQUENCE [LARGE SCALE GENOMIC DNA]</scope>
    <source>
        <tissue evidence="2">Leaf</tissue>
    </source>
</reference>
<evidence type="ECO:0000256" key="1">
    <source>
        <dbReference type="SAM" id="Phobius"/>
    </source>
</evidence>
<accession>A0ABD1C2E0</accession>
<dbReference type="Proteomes" id="UP001558713">
    <property type="component" value="Unassembled WGS sequence"/>
</dbReference>
<protein>
    <submittedName>
        <fullName evidence="2">C2 domain-containing protein</fullName>
    </submittedName>
</protein>
<gene>
    <name evidence="2" type="ORF">V5N11_033883</name>
</gene>
<dbReference type="AlphaFoldDB" id="A0ABD1C2E0"/>